<name>A0A101M338_PICGL</name>
<comment type="caution">
    <text evidence="1">The sequence shown here is derived from an EMBL/GenBank/DDBJ whole genome shotgun (WGS) entry which is preliminary data.</text>
</comment>
<dbReference type="EMBL" id="LKAM01000002">
    <property type="protein sequence ID" value="KUM50019.1"/>
    <property type="molecule type" value="Genomic_DNA"/>
</dbReference>
<evidence type="ECO:0000313" key="1">
    <source>
        <dbReference type="EMBL" id="KUM50019.1"/>
    </source>
</evidence>
<accession>A0A101M338</accession>
<geneLocation type="mitochondrion" evidence="1"/>
<sequence>MLINKYRNGAPFVPSFFGRVTRSWIKSFSGLTKGEGENERIACSISRTFIDGLEVSSCR</sequence>
<dbReference type="AlphaFoldDB" id="A0A101M338"/>
<reference evidence="1" key="1">
    <citation type="journal article" date="2015" name="Genome Biol. Evol.">
        <title>Organellar Genomes of White Spruce (Picea glauca): Assembly and Annotation.</title>
        <authorList>
            <person name="Jackman S.D."/>
            <person name="Warren R.L."/>
            <person name="Gibb E.A."/>
            <person name="Vandervalk B.P."/>
            <person name="Mohamadi H."/>
            <person name="Chu J."/>
            <person name="Raymond A."/>
            <person name="Pleasance S."/>
            <person name="Coope R."/>
            <person name="Wildung M.R."/>
            <person name="Ritland C.E."/>
            <person name="Bousquet J."/>
            <person name="Jones S.J."/>
            <person name="Bohlmann J."/>
            <person name="Birol I."/>
        </authorList>
    </citation>
    <scope>NUCLEOTIDE SEQUENCE [LARGE SCALE GENOMIC DNA]</scope>
    <source>
        <tissue evidence="1">Flushing bud</tissue>
    </source>
</reference>
<proteinExistence type="predicted"/>
<keyword evidence="1" id="KW-0496">Mitochondrion</keyword>
<protein>
    <submittedName>
        <fullName evidence="1">Uncharacterized protein</fullName>
    </submittedName>
</protein>
<organism evidence="1">
    <name type="scientific">Picea glauca</name>
    <name type="common">White spruce</name>
    <name type="synonym">Pinus glauca</name>
    <dbReference type="NCBI Taxonomy" id="3330"/>
    <lineage>
        <taxon>Eukaryota</taxon>
        <taxon>Viridiplantae</taxon>
        <taxon>Streptophyta</taxon>
        <taxon>Embryophyta</taxon>
        <taxon>Tracheophyta</taxon>
        <taxon>Spermatophyta</taxon>
        <taxon>Pinopsida</taxon>
        <taxon>Pinidae</taxon>
        <taxon>Conifers I</taxon>
        <taxon>Pinales</taxon>
        <taxon>Pinaceae</taxon>
        <taxon>Picea</taxon>
    </lineage>
</organism>
<gene>
    <name evidence="1" type="ORF">ABT39_MTgene3247</name>
</gene>